<dbReference type="Proteomes" id="UP000230750">
    <property type="component" value="Unassembled WGS sequence"/>
</dbReference>
<comment type="caution">
    <text evidence="1">The sequence shown here is derived from an EMBL/GenBank/DDBJ whole genome shotgun (WGS) entry which is preliminary data.</text>
</comment>
<dbReference type="CDD" id="cd10537">
    <property type="entry name" value="SET_SETD9"/>
    <property type="match status" value="1"/>
</dbReference>
<evidence type="ECO:0000313" key="1">
    <source>
        <dbReference type="EMBL" id="PIK59778.1"/>
    </source>
</evidence>
<dbReference type="SUPFAM" id="SSF82199">
    <property type="entry name" value="SET domain"/>
    <property type="match status" value="1"/>
</dbReference>
<dbReference type="PANTHER" id="PTHR33524:SF2">
    <property type="entry name" value="SET DOMAIN-CONTAINING PROTEIN 9"/>
    <property type="match status" value="1"/>
</dbReference>
<dbReference type="PANTHER" id="PTHR33524">
    <property type="entry name" value="C5ORF35"/>
    <property type="match status" value="1"/>
</dbReference>
<accession>A0A2G8LHP1</accession>
<dbReference type="EMBL" id="MRZV01000074">
    <property type="protein sequence ID" value="PIK59778.1"/>
    <property type="molecule type" value="Genomic_DNA"/>
</dbReference>
<keyword evidence="2" id="KW-1185">Reference proteome</keyword>
<dbReference type="OrthoDB" id="442460at2759"/>
<sequence>MAKRIVRFWENYKYRFVPWIAANLKSRSARCVETSSDNILPETIVSSSIVKLFTALNENEKLTPPNDRNSRLVTKFDSERINAAKPGNGKLEHFLPPMKSNFLVKDVFVFPIPCVREQLNNLLTLKDSFVERKIKQYLMLLREYFSAIPDTSIKPLNLTKYQTVPKQSLRRYQQHCNRTYSTTEHKHEFSIGVAGHDGPQKGTEGVFLKYPQQVMFDVFKFTIQRKLSNLPEGGVGVFVSSGVLPKHHIVAMYPGTIYLPSEPILLQSLGNPFIFRCADGLLIDGCDKRLSKMIYNSCSRRDRIAPNTASSDLTWTTDYPQNPLNVGQYINNQTKEYPANVAYQELNIDHNFPLHLRKYLPNVFYCAGQLHQRPLRTVVLVSLRDIQPGEELLSSYFTLIH</sequence>
<name>A0A2G8LHP1_STIJA</name>
<protein>
    <submittedName>
        <fullName evidence="1">Uncharacterized protein C5orf35</fullName>
    </submittedName>
</protein>
<dbReference type="Gene3D" id="2.170.270.10">
    <property type="entry name" value="SET domain"/>
    <property type="match status" value="1"/>
</dbReference>
<dbReference type="AlphaFoldDB" id="A0A2G8LHP1"/>
<gene>
    <name evidence="1" type="ORF">BSL78_03350</name>
</gene>
<reference evidence="1 2" key="1">
    <citation type="journal article" date="2017" name="PLoS Biol.">
        <title>The sea cucumber genome provides insights into morphological evolution and visceral regeneration.</title>
        <authorList>
            <person name="Zhang X."/>
            <person name="Sun L."/>
            <person name="Yuan J."/>
            <person name="Sun Y."/>
            <person name="Gao Y."/>
            <person name="Zhang L."/>
            <person name="Li S."/>
            <person name="Dai H."/>
            <person name="Hamel J.F."/>
            <person name="Liu C."/>
            <person name="Yu Y."/>
            <person name="Liu S."/>
            <person name="Lin W."/>
            <person name="Guo K."/>
            <person name="Jin S."/>
            <person name="Xu P."/>
            <person name="Storey K.B."/>
            <person name="Huan P."/>
            <person name="Zhang T."/>
            <person name="Zhou Y."/>
            <person name="Zhang J."/>
            <person name="Lin C."/>
            <person name="Li X."/>
            <person name="Xing L."/>
            <person name="Huo D."/>
            <person name="Sun M."/>
            <person name="Wang L."/>
            <person name="Mercier A."/>
            <person name="Li F."/>
            <person name="Yang H."/>
            <person name="Xiang J."/>
        </authorList>
    </citation>
    <scope>NUCLEOTIDE SEQUENCE [LARGE SCALE GENOMIC DNA]</scope>
    <source>
        <strain evidence="1">Shaxun</strain>
        <tissue evidence="1">Muscle</tissue>
    </source>
</reference>
<dbReference type="InterPro" id="IPR040415">
    <property type="entry name" value="SETD9"/>
</dbReference>
<dbReference type="InterPro" id="IPR046341">
    <property type="entry name" value="SET_dom_sf"/>
</dbReference>
<proteinExistence type="predicted"/>
<organism evidence="1 2">
    <name type="scientific">Stichopus japonicus</name>
    <name type="common">Sea cucumber</name>
    <dbReference type="NCBI Taxonomy" id="307972"/>
    <lineage>
        <taxon>Eukaryota</taxon>
        <taxon>Metazoa</taxon>
        <taxon>Echinodermata</taxon>
        <taxon>Eleutherozoa</taxon>
        <taxon>Echinozoa</taxon>
        <taxon>Holothuroidea</taxon>
        <taxon>Aspidochirotacea</taxon>
        <taxon>Aspidochirotida</taxon>
        <taxon>Stichopodidae</taxon>
        <taxon>Apostichopus</taxon>
    </lineage>
</organism>
<evidence type="ECO:0000313" key="2">
    <source>
        <dbReference type="Proteomes" id="UP000230750"/>
    </source>
</evidence>